<keyword evidence="1" id="KW-0238">DNA-binding</keyword>
<comment type="caution">
    <text evidence="3">The sequence shown here is derived from an EMBL/GenBank/DDBJ whole genome shotgun (WGS) entry which is preliminary data.</text>
</comment>
<dbReference type="PANTHER" id="PTHR30204">
    <property type="entry name" value="REDOX-CYCLING DRUG-SENSING TRANSCRIPTIONAL ACTIVATOR SOXR"/>
    <property type="match status" value="1"/>
</dbReference>
<dbReference type="Proteomes" id="UP000823935">
    <property type="component" value="Unassembled WGS sequence"/>
</dbReference>
<dbReference type="Gene3D" id="1.10.1660.10">
    <property type="match status" value="1"/>
</dbReference>
<dbReference type="SUPFAM" id="SSF46955">
    <property type="entry name" value="Putative DNA-binding domain"/>
    <property type="match status" value="1"/>
</dbReference>
<sequence length="159" mass="18981">MYTIGQISEMFQIPVSTLRYYDKEGLFPGLERSGGIRKFTEKEMEALRVIECLKRSGLEIREIKTFMEWCSEGSSTYPKRKELFIRQEEAVKEEMHRLEKTLAMIRYKRWYYEQAIEDGAEERVRQMSPEEMPEEIRAAYELAFEKTGNEKEKKIRRAG</sequence>
<dbReference type="InterPro" id="IPR009061">
    <property type="entry name" value="DNA-bd_dom_put_sf"/>
</dbReference>
<evidence type="ECO:0000313" key="4">
    <source>
        <dbReference type="Proteomes" id="UP000823935"/>
    </source>
</evidence>
<dbReference type="EMBL" id="DVIQ01000010">
    <property type="protein sequence ID" value="HIS30273.1"/>
    <property type="molecule type" value="Genomic_DNA"/>
</dbReference>
<dbReference type="Pfam" id="PF13411">
    <property type="entry name" value="MerR_1"/>
    <property type="match status" value="1"/>
</dbReference>
<gene>
    <name evidence="3" type="ORF">IAB44_01805</name>
</gene>
<dbReference type="CDD" id="cd01109">
    <property type="entry name" value="HTH_YyaN"/>
    <property type="match status" value="1"/>
</dbReference>
<proteinExistence type="predicted"/>
<reference evidence="3" key="1">
    <citation type="submission" date="2020-10" db="EMBL/GenBank/DDBJ databases">
        <authorList>
            <person name="Gilroy R."/>
        </authorList>
    </citation>
    <scope>NUCLEOTIDE SEQUENCE</scope>
    <source>
        <strain evidence="3">CHK190-19873</strain>
    </source>
</reference>
<evidence type="ECO:0000259" key="2">
    <source>
        <dbReference type="PROSITE" id="PS50937"/>
    </source>
</evidence>
<dbReference type="AlphaFoldDB" id="A0A9D1JJ38"/>
<dbReference type="SMART" id="SM00422">
    <property type="entry name" value="HTH_MERR"/>
    <property type="match status" value="1"/>
</dbReference>
<dbReference type="PANTHER" id="PTHR30204:SF82">
    <property type="entry name" value="TRANSCRIPTIONAL REGULATOR, MERR FAMILY"/>
    <property type="match status" value="1"/>
</dbReference>
<dbReference type="GO" id="GO:0003677">
    <property type="term" value="F:DNA binding"/>
    <property type="evidence" value="ECO:0007669"/>
    <property type="project" value="UniProtKB-KW"/>
</dbReference>
<accession>A0A9D1JJ38</accession>
<dbReference type="InterPro" id="IPR047057">
    <property type="entry name" value="MerR_fam"/>
</dbReference>
<organism evidence="3 4">
    <name type="scientific">Candidatus Limivivens intestinipullorum</name>
    <dbReference type="NCBI Taxonomy" id="2840858"/>
    <lineage>
        <taxon>Bacteria</taxon>
        <taxon>Bacillati</taxon>
        <taxon>Bacillota</taxon>
        <taxon>Clostridia</taxon>
        <taxon>Lachnospirales</taxon>
        <taxon>Lachnospiraceae</taxon>
        <taxon>Lachnospiraceae incertae sedis</taxon>
        <taxon>Candidatus Limivivens</taxon>
    </lineage>
</organism>
<dbReference type="InterPro" id="IPR000551">
    <property type="entry name" value="MerR-type_HTH_dom"/>
</dbReference>
<dbReference type="PROSITE" id="PS50937">
    <property type="entry name" value="HTH_MERR_2"/>
    <property type="match status" value="1"/>
</dbReference>
<name>A0A9D1JJ38_9FIRM</name>
<reference evidence="3" key="2">
    <citation type="journal article" date="2021" name="PeerJ">
        <title>Extensive microbial diversity within the chicken gut microbiome revealed by metagenomics and culture.</title>
        <authorList>
            <person name="Gilroy R."/>
            <person name="Ravi A."/>
            <person name="Getino M."/>
            <person name="Pursley I."/>
            <person name="Horton D.L."/>
            <person name="Alikhan N.F."/>
            <person name="Baker D."/>
            <person name="Gharbi K."/>
            <person name="Hall N."/>
            <person name="Watson M."/>
            <person name="Adriaenssens E.M."/>
            <person name="Foster-Nyarko E."/>
            <person name="Jarju S."/>
            <person name="Secka A."/>
            <person name="Antonio M."/>
            <person name="Oren A."/>
            <person name="Chaudhuri R.R."/>
            <person name="La Ragione R."/>
            <person name="Hildebrand F."/>
            <person name="Pallen M.J."/>
        </authorList>
    </citation>
    <scope>NUCLEOTIDE SEQUENCE</scope>
    <source>
        <strain evidence="3">CHK190-19873</strain>
    </source>
</reference>
<evidence type="ECO:0000256" key="1">
    <source>
        <dbReference type="ARBA" id="ARBA00023125"/>
    </source>
</evidence>
<protein>
    <submittedName>
        <fullName evidence="3">MerR family transcriptional regulator</fullName>
    </submittedName>
</protein>
<dbReference type="GO" id="GO:0003700">
    <property type="term" value="F:DNA-binding transcription factor activity"/>
    <property type="evidence" value="ECO:0007669"/>
    <property type="project" value="InterPro"/>
</dbReference>
<feature type="domain" description="HTH merR-type" evidence="2">
    <location>
        <begin position="1"/>
        <end position="69"/>
    </location>
</feature>
<evidence type="ECO:0000313" key="3">
    <source>
        <dbReference type="EMBL" id="HIS30273.1"/>
    </source>
</evidence>